<gene>
    <name evidence="1" type="ORF">ACFQMH_10930</name>
</gene>
<dbReference type="Proteomes" id="UP001596409">
    <property type="component" value="Unassembled WGS sequence"/>
</dbReference>
<dbReference type="SUPFAM" id="SSF46785">
    <property type="entry name" value="Winged helix' DNA-binding domain"/>
    <property type="match status" value="1"/>
</dbReference>
<comment type="caution">
    <text evidence="1">The sequence shown here is derived from an EMBL/GenBank/DDBJ whole genome shotgun (WGS) entry which is preliminary data.</text>
</comment>
<dbReference type="PANTHER" id="PTHR33169">
    <property type="entry name" value="PADR-FAMILY TRANSCRIPTIONAL REGULATOR"/>
    <property type="match status" value="1"/>
</dbReference>
<sequence length="189" mass="21118">MSATRLLVLGVVRMHGRAHGYLVRSELLSWGADEWAHIKFGSIYHALRQLAKDGLLKSTDIPDWPGRVDYELAPPGEEEFFRLLRDALRQGNNRPDMLGAALVLLPALSRDEAIALLHERIESLSAEQGELVARVDETAGEQPQRAHIRELLGLWEHTAASQAAWTRGLIERLEEGQYVMAKERPAGGK</sequence>
<keyword evidence="2" id="KW-1185">Reference proteome</keyword>
<dbReference type="RefSeq" id="WP_189868550.1">
    <property type="nucleotide sequence ID" value="NZ_BMWA01000001.1"/>
</dbReference>
<dbReference type="InterPro" id="IPR036390">
    <property type="entry name" value="WH_DNA-bd_sf"/>
</dbReference>
<dbReference type="InterPro" id="IPR036388">
    <property type="entry name" value="WH-like_DNA-bd_sf"/>
</dbReference>
<evidence type="ECO:0000313" key="2">
    <source>
        <dbReference type="Proteomes" id="UP001596409"/>
    </source>
</evidence>
<dbReference type="Gene3D" id="1.10.10.10">
    <property type="entry name" value="Winged helix-like DNA-binding domain superfamily/Winged helix DNA-binding domain"/>
    <property type="match status" value="1"/>
</dbReference>
<dbReference type="InterPro" id="IPR052509">
    <property type="entry name" value="Metal_resp_DNA-bind_regulator"/>
</dbReference>
<name>A0ABW2E1M3_9ACTN</name>
<dbReference type="EMBL" id="JBHSYM010000023">
    <property type="protein sequence ID" value="MFC7012210.1"/>
    <property type="molecule type" value="Genomic_DNA"/>
</dbReference>
<organism evidence="1 2">
    <name type="scientific">Streptomyces viridiviolaceus</name>
    <dbReference type="NCBI Taxonomy" id="68282"/>
    <lineage>
        <taxon>Bacteria</taxon>
        <taxon>Bacillati</taxon>
        <taxon>Actinomycetota</taxon>
        <taxon>Actinomycetes</taxon>
        <taxon>Kitasatosporales</taxon>
        <taxon>Streptomycetaceae</taxon>
        <taxon>Streptomyces</taxon>
    </lineage>
</organism>
<protein>
    <submittedName>
        <fullName evidence="1">PadR family transcriptional regulator</fullName>
    </submittedName>
</protein>
<reference evidence="2" key="1">
    <citation type="journal article" date="2019" name="Int. J. Syst. Evol. Microbiol.">
        <title>The Global Catalogue of Microorganisms (GCM) 10K type strain sequencing project: providing services to taxonomists for standard genome sequencing and annotation.</title>
        <authorList>
            <consortium name="The Broad Institute Genomics Platform"/>
            <consortium name="The Broad Institute Genome Sequencing Center for Infectious Disease"/>
            <person name="Wu L."/>
            <person name="Ma J."/>
        </authorList>
    </citation>
    <scope>NUCLEOTIDE SEQUENCE [LARGE SCALE GENOMIC DNA]</scope>
    <source>
        <strain evidence="2">JCM 4855</strain>
    </source>
</reference>
<evidence type="ECO:0000313" key="1">
    <source>
        <dbReference type="EMBL" id="MFC7012210.1"/>
    </source>
</evidence>
<proteinExistence type="predicted"/>
<accession>A0ABW2E1M3</accession>
<dbReference type="PANTHER" id="PTHR33169:SF14">
    <property type="entry name" value="TRANSCRIPTIONAL REGULATOR RV3488"/>
    <property type="match status" value="1"/>
</dbReference>